<proteinExistence type="predicted"/>
<dbReference type="AlphaFoldDB" id="A0A9P6LRG3"/>
<sequence length="174" mass="19778">MEDVAAAMDLVQDENDKAEIRDMLKISNERIGSITDLETSYIQTFSKSRDEVKEILKRGWYSSSNAESIPDEQFREMERYSLKRLPCERTMDEVTRQNSFKDAIFCCTMHDLELGAMEAAKQDIGPNGTKALSDTRKLSKVLKDMLDMIHARVIVDMSQLATFGLRISGRSVNA</sequence>
<name>A0A9P6LRG3_9FUNG</name>
<evidence type="ECO:0000313" key="2">
    <source>
        <dbReference type="Proteomes" id="UP000749646"/>
    </source>
</evidence>
<evidence type="ECO:0000313" key="1">
    <source>
        <dbReference type="EMBL" id="KAF9921357.1"/>
    </source>
</evidence>
<gene>
    <name evidence="1" type="ORF">BGZ65_010417</name>
</gene>
<organism evidence="1 2">
    <name type="scientific">Modicella reniformis</name>
    <dbReference type="NCBI Taxonomy" id="1440133"/>
    <lineage>
        <taxon>Eukaryota</taxon>
        <taxon>Fungi</taxon>
        <taxon>Fungi incertae sedis</taxon>
        <taxon>Mucoromycota</taxon>
        <taxon>Mortierellomycotina</taxon>
        <taxon>Mortierellomycetes</taxon>
        <taxon>Mortierellales</taxon>
        <taxon>Mortierellaceae</taxon>
        <taxon>Modicella</taxon>
    </lineage>
</organism>
<dbReference type="EMBL" id="JAAAHW010011045">
    <property type="protein sequence ID" value="KAF9921357.1"/>
    <property type="molecule type" value="Genomic_DNA"/>
</dbReference>
<comment type="caution">
    <text evidence="1">The sequence shown here is derived from an EMBL/GenBank/DDBJ whole genome shotgun (WGS) entry which is preliminary data.</text>
</comment>
<keyword evidence="2" id="KW-1185">Reference proteome</keyword>
<protein>
    <submittedName>
        <fullName evidence="1">Uncharacterized protein</fullName>
    </submittedName>
</protein>
<accession>A0A9P6LRG3</accession>
<reference evidence="1" key="1">
    <citation type="journal article" date="2020" name="Fungal Divers.">
        <title>Resolving the Mortierellaceae phylogeny through synthesis of multi-gene phylogenetics and phylogenomics.</title>
        <authorList>
            <person name="Vandepol N."/>
            <person name="Liber J."/>
            <person name="Desiro A."/>
            <person name="Na H."/>
            <person name="Kennedy M."/>
            <person name="Barry K."/>
            <person name="Grigoriev I.V."/>
            <person name="Miller A.N."/>
            <person name="O'Donnell K."/>
            <person name="Stajich J.E."/>
            <person name="Bonito G."/>
        </authorList>
    </citation>
    <scope>NUCLEOTIDE SEQUENCE</scope>
    <source>
        <strain evidence="1">MES-2147</strain>
    </source>
</reference>
<dbReference type="OrthoDB" id="2401673at2759"/>
<dbReference type="Proteomes" id="UP000749646">
    <property type="component" value="Unassembled WGS sequence"/>
</dbReference>